<reference evidence="1 2" key="1">
    <citation type="submission" date="2017-05" db="EMBL/GenBank/DDBJ databases">
        <title>Vagococcus spp. assemblies.</title>
        <authorList>
            <person name="Gulvik C.A."/>
        </authorList>
    </citation>
    <scope>NUCLEOTIDE SEQUENCE [LARGE SCALE GENOMIC DNA]</scope>
    <source>
        <strain evidence="1 2">SS1995</strain>
    </source>
</reference>
<organism evidence="1 2">
    <name type="scientific">Vagococcus vulneris</name>
    <dbReference type="NCBI Taxonomy" id="1977869"/>
    <lineage>
        <taxon>Bacteria</taxon>
        <taxon>Bacillati</taxon>
        <taxon>Bacillota</taxon>
        <taxon>Bacilli</taxon>
        <taxon>Lactobacillales</taxon>
        <taxon>Enterococcaceae</taxon>
        <taxon>Vagococcus</taxon>
    </lineage>
</organism>
<evidence type="ECO:0000313" key="2">
    <source>
        <dbReference type="Proteomes" id="UP000287857"/>
    </source>
</evidence>
<dbReference type="EMBL" id="NGJS01000015">
    <property type="protein sequence ID" value="RST97694.1"/>
    <property type="molecule type" value="Genomic_DNA"/>
</dbReference>
<accession>A0A429ZVA4</accession>
<comment type="caution">
    <text evidence="1">The sequence shown here is derived from an EMBL/GenBank/DDBJ whole genome shotgun (WGS) entry which is preliminary data.</text>
</comment>
<keyword evidence="2" id="KW-1185">Reference proteome</keyword>
<dbReference type="AlphaFoldDB" id="A0A429ZVA4"/>
<name>A0A429ZVA4_9ENTE</name>
<sequence length="41" mass="4985">MKNKKYSIVKNGFITSRIKWLSAAHYPTYLLLKKQRILYRL</sequence>
<dbReference type="Proteomes" id="UP000287857">
    <property type="component" value="Unassembled WGS sequence"/>
</dbReference>
<proteinExistence type="predicted"/>
<dbReference type="OrthoDB" id="2012732at2"/>
<protein>
    <submittedName>
        <fullName evidence="1">Uncharacterized protein</fullName>
    </submittedName>
</protein>
<gene>
    <name evidence="1" type="ORF">CBF37_09475</name>
</gene>
<evidence type="ECO:0000313" key="1">
    <source>
        <dbReference type="EMBL" id="RST97694.1"/>
    </source>
</evidence>